<reference evidence="2" key="1">
    <citation type="journal article" date="2014" name="Int. J. Syst. Evol. Microbiol.">
        <title>Complete genome sequence of Corynebacterium casei LMG S-19264T (=DSM 44701T), isolated from a smear-ripened cheese.</title>
        <authorList>
            <consortium name="US DOE Joint Genome Institute (JGI-PGF)"/>
            <person name="Walter F."/>
            <person name="Albersmeier A."/>
            <person name="Kalinowski J."/>
            <person name="Ruckert C."/>
        </authorList>
    </citation>
    <scope>NUCLEOTIDE SEQUENCE</scope>
    <source>
        <strain evidence="2">JCM 19831</strain>
    </source>
</reference>
<dbReference type="EMBL" id="BMPI01000063">
    <property type="protein sequence ID" value="GGM72034.1"/>
    <property type="molecule type" value="Genomic_DNA"/>
</dbReference>
<comment type="caution">
    <text evidence="2">The sequence shown here is derived from an EMBL/GenBank/DDBJ whole genome shotgun (WGS) entry which is preliminary data.</text>
</comment>
<evidence type="ECO:0000256" key="1">
    <source>
        <dbReference type="SAM" id="Phobius"/>
    </source>
</evidence>
<dbReference type="AlphaFoldDB" id="A0A917UAK5"/>
<gene>
    <name evidence="2" type="ORF">GCM10007977_087260</name>
</gene>
<evidence type="ECO:0000313" key="2">
    <source>
        <dbReference type="EMBL" id="GGM72034.1"/>
    </source>
</evidence>
<keyword evidence="1" id="KW-1133">Transmembrane helix</keyword>
<organism evidence="2 3">
    <name type="scientific">Dactylosporangium sucinum</name>
    <dbReference type="NCBI Taxonomy" id="1424081"/>
    <lineage>
        <taxon>Bacteria</taxon>
        <taxon>Bacillati</taxon>
        <taxon>Actinomycetota</taxon>
        <taxon>Actinomycetes</taxon>
        <taxon>Micromonosporales</taxon>
        <taxon>Micromonosporaceae</taxon>
        <taxon>Dactylosporangium</taxon>
    </lineage>
</organism>
<dbReference type="RefSeq" id="WP_190255950.1">
    <property type="nucleotide sequence ID" value="NZ_BMPI01000063.1"/>
</dbReference>
<accession>A0A917UAK5</accession>
<sequence>MTLSLHRSRRSLALGVLVVAGGLAGAVCAANAVNTLTTVFYGGFAGLALLLGAALIREELRPFRFEIGPDGLTLSAGTVPWSEVETIELDEPVSGPGGPYLRLTPPDRVVLKLDDVREPAAAVVAALAEHAGDRFADAPAERRAILGAPDLPVVLRGYDQAAVHTLLRRAADALRPGGEPDRRAAKDAVDAADLPRAGRGYAPDAVDRLLRTLSVKLGS</sequence>
<keyword evidence="1" id="KW-0812">Transmembrane</keyword>
<evidence type="ECO:0000313" key="3">
    <source>
        <dbReference type="Proteomes" id="UP000642070"/>
    </source>
</evidence>
<reference evidence="2" key="2">
    <citation type="submission" date="2020-09" db="EMBL/GenBank/DDBJ databases">
        <authorList>
            <person name="Sun Q."/>
            <person name="Ohkuma M."/>
        </authorList>
    </citation>
    <scope>NUCLEOTIDE SEQUENCE</scope>
    <source>
        <strain evidence="2">JCM 19831</strain>
    </source>
</reference>
<keyword evidence="1" id="KW-0472">Membrane</keyword>
<proteinExistence type="predicted"/>
<dbReference type="Proteomes" id="UP000642070">
    <property type="component" value="Unassembled WGS sequence"/>
</dbReference>
<name>A0A917UAK5_9ACTN</name>
<keyword evidence="3" id="KW-1185">Reference proteome</keyword>
<protein>
    <submittedName>
        <fullName evidence="2">Uncharacterized protein</fullName>
    </submittedName>
</protein>
<feature type="transmembrane region" description="Helical" evidence="1">
    <location>
        <begin position="39"/>
        <end position="56"/>
    </location>
</feature>